<protein>
    <recommendedName>
        <fullName evidence="3">Antitoxin SocA-like Panacea domain-containing protein</fullName>
    </recommendedName>
</protein>
<organism evidence="1 2">
    <name type="scientific">Cellvibrio fibrivorans</name>
    <dbReference type="NCBI Taxonomy" id="126350"/>
    <lineage>
        <taxon>Bacteria</taxon>
        <taxon>Pseudomonadati</taxon>
        <taxon>Pseudomonadota</taxon>
        <taxon>Gammaproteobacteria</taxon>
        <taxon>Cellvibrionales</taxon>
        <taxon>Cellvibrionaceae</taxon>
        <taxon>Cellvibrio</taxon>
    </lineage>
</organism>
<dbReference type="EMBL" id="JAVDVX010000001">
    <property type="protein sequence ID" value="MDR7088595.1"/>
    <property type="molecule type" value="Genomic_DNA"/>
</dbReference>
<dbReference type="RefSeq" id="WP_310068431.1">
    <property type="nucleotide sequence ID" value="NZ_JAVDVX010000001.1"/>
</dbReference>
<sequence>MHYLNSDFRSTPLRTLCTSSSNAIDELMEFSKNSLLLDGLTALEYAEYFYGAVLVACQAYAVGTVSDVNVIRESQGKEKVQKFELYKYSVYPKIEPTDVEFINALANYFKHHDEWPQWPNNETVKILRRFDITEKTEFPLKVGSEKLIGYYPDLRGLCQVLETWRMQVFQKWCENA</sequence>
<gene>
    <name evidence="1" type="ORF">J2X05_000598</name>
</gene>
<accession>A0ABU1UTW3</accession>
<evidence type="ECO:0000313" key="1">
    <source>
        <dbReference type="EMBL" id="MDR7088595.1"/>
    </source>
</evidence>
<evidence type="ECO:0000313" key="2">
    <source>
        <dbReference type="Proteomes" id="UP001253595"/>
    </source>
</evidence>
<keyword evidence="2" id="KW-1185">Reference proteome</keyword>
<dbReference type="Proteomes" id="UP001253595">
    <property type="component" value="Unassembled WGS sequence"/>
</dbReference>
<reference evidence="1 2" key="1">
    <citation type="submission" date="2023-07" db="EMBL/GenBank/DDBJ databases">
        <title>Sorghum-associated microbial communities from plants grown in Nebraska, USA.</title>
        <authorList>
            <person name="Schachtman D."/>
        </authorList>
    </citation>
    <scope>NUCLEOTIDE SEQUENCE [LARGE SCALE GENOMIC DNA]</scope>
    <source>
        <strain evidence="1 2">BE190</strain>
    </source>
</reference>
<name>A0ABU1UTW3_9GAMM</name>
<proteinExistence type="predicted"/>
<comment type="caution">
    <text evidence="1">The sequence shown here is derived from an EMBL/GenBank/DDBJ whole genome shotgun (WGS) entry which is preliminary data.</text>
</comment>
<evidence type="ECO:0008006" key="3">
    <source>
        <dbReference type="Google" id="ProtNLM"/>
    </source>
</evidence>